<dbReference type="Gene3D" id="3.40.980.10">
    <property type="entry name" value="MoaB/Mog-like domain"/>
    <property type="match status" value="1"/>
</dbReference>
<accession>A0A9J6RKV0</accession>
<dbReference type="InterPro" id="IPR036653">
    <property type="entry name" value="CinA-like_C"/>
</dbReference>
<evidence type="ECO:0000259" key="2">
    <source>
        <dbReference type="SMART" id="SM00852"/>
    </source>
</evidence>
<name>A0A9J6RKV0_9GAMM</name>
<dbReference type="PANTHER" id="PTHR13939">
    <property type="entry name" value="NICOTINAMIDE-NUCLEOTIDE AMIDOHYDROLASE PNCC"/>
    <property type="match status" value="1"/>
</dbReference>
<dbReference type="InterPro" id="IPR050101">
    <property type="entry name" value="CinA"/>
</dbReference>
<dbReference type="CDD" id="cd00885">
    <property type="entry name" value="cinA"/>
    <property type="match status" value="1"/>
</dbReference>
<feature type="domain" description="MoaB/Mog" evidence="2">
    <location>
        <begin position="4"/>
        <end position="171"/>
    </location>
</feature>
<dbReference type="NCBIfam" id="TIGR00199">
    <property type="entry name" value="PncC_domain"/>
    <property type="match status" value="1"/>
</dbReference>
<dbReference type="SMART" id="SM00852">
    <property type="entry name" value="MoCF_biosynth"/>
    <property type="match status" value="1"/>
</dbReference>
<dbReference type="Pfam" id="PF02464">
    <property type="entry name" value="CinA"/>
    <property type="match status" value="1"/>
</dbReference>
<dbReference type="PANTHER" id="PTHR13939:SF0">
    <property type="entry name" value="NMN AMIDOHYDROLASE-LIKE PROTEIN YFAY"/>
    <property type="match status" value="1"/>
</dbReference>
<dbReference type="InterPro" id="IPR036425">
    <property type="entry name" value="MoaB/Mog-like_dom_sf"/>
</dbReference>
<dbReference type="Gene3D" id="3.90.950.20">
    <property type="entry name" value="CinA-like"/>
    <property type="match status" value="1"/>
</dbReference>
<dbReference type="PIRSF" id="PIRSF006728">
    <property type="entry name" value="CinA"/>
    <property type="match status" value="1"/>
</dbReference>
<dbReference type="Pfam" id="PF00994">
    <property type="entry name" value="MoCF_biosynth"/>
    <property type="match status" value="1"/>
</dbReference>
<dbReference type="NCBIfam" id="TIGR00200">
    <property type="entry name" value="cinA_nterm"/>
    <property type="match status" value="1"/>
</dbReference>
<dbReference type="AlphaFoldDB" id="A0A9J6RKV0"/>
<dbReference type="SUPFAM" id="SSF142433">
    <property type="entry name" value="CinA-like"/>
    <property type="match status" value="1"/>
</dbReference>
<comment type="caution">
    <text evidence="3">The sequence shown here is derived from an EMBL/GenBank/DDBJ whole genome shotgun (WGS) entry which is preliminary data.</text>
</comment>
<proteinExistence type="inferred from homology"/>
<evidence type="ECO:0000256" key="1">
    <source>
        <dbReference type="HAMAP-Rule" id="MF_00226"/>
    </source>
</evidence>
<sequence length="424" mass="46411">MRIQLLLTGNEIMSGHTVDSNSAMIAEQLHSKAYEVYRKVTIGDDFDLLVEEIRHISTHSEVLIINGGLGPTVDDLTAQALATASGQAIVIHEAALKHVTDWYDRRKIRFSDSAKKQALLPEHCQLIDNPTGSAVGFYCDYQGCLIICTPGVPSELRRMMNESVLDLISQRFPNQLTPSTLRLQTFGLGESFVQELVNKNYPHWPKEVELGFRAGMPQLELKLAIQQAEHQKLQQQCYQWLQQEVGDSIIGADNCSLAEAVLTTLKQQQQTLCCAESCTGGLIAAMLTEVPGSSAAFEGGVVSYSNHCKQQLLDVDSQLLQQHGAVSEPVVRAMAEGALVKTGADYAIAISGIAGPDGGSDDKPVGTVYIGWGKHNAISVIKLCYPQPRTAFQKMMAAVALDMLRRELLGLNLTPSFIKRYIVE</sequence>
<organism evidence="3 4">
    <name type="scientific">Dasania phycosphaerae</name>
    <dbReference type="NCBI Taxonomy" id="2950436"/>
    <lineage>
        <taxon>Bacteria</taxon>
        <taxon>Pseudomonadati</taxon>
        <taxon>Pseudomonadota</taxon>
        <taxon>Gammaproteobacteria</taxon>
        <taxon>Cellvibrionales</taxon>
        <taxon>Spongiibacteraceae</taxon>
        <taxon>Dasania</taxon>
    </lineage>
</organism>
<evidence type="ECO:0000313" key="4">
    <source>
        <dbReference type="Proteomes" id="UP001069090"/>
    </source>
</evidence>
<dbReference type="EMBL" id="JAPTGG010000006">
    <property type="protein sequence ID" value="MCZ0865334.1"/>
    <property type="molecule type" value="Genomic_DNA"/>
</dbReference>
<reference evidence="3 4" key="1">
    <citation type="submission" date="2022-12" db="EMBL/GenBank/DDBJ databases">
        <title>Dasania phycosphaerae sp. nov., isolated from particulate material of the south coast of Korea.</title>
        <authorList>
            <person name="Jiang Y."/>
        </authorList>
    </citation>
    <scope>NUCLEOTIDE SEQUENCE [LARGE SCALE GENOMIC DNA]</scope>
    <source>
        <strain evidence="3 4">GY-19</strain>
    </source>
</reference>
<evidence type="ECO:0000313" key="3">
    <source>
        <dbReference type="EMBL" id="MCZ0865334.1"/>
    </source>
</evidence>
<keyword evidence="4" id="KW-1185">Reference proteome</keyword>
<dbReference type="RefSeq" id="WP_258331479.1">
    <property type="nucleotide sequence ID" value="NZ_JAPTGG010000006.1"/>
</dbReference>
<dbReference type="SUPFAM" id="SSF53218">
    <property type="entry name" value="Molybdenum cofactor biosynthesis proteins"/>
    <property type="match status" value="1"/>
</dbReference>
<gene>
    <name evidence="3" type="ORF">O0V09_08990</name>
</gene>
<dbReference type="HAMAP" id="MF_00226_B">
    <property type="entry name" value="CinA_B"/>
    <property type="match status" value="1"/>
</dbReference>
<dbReference type="InterPro" id="IPR008136">
    <property type="entry name" value="CinA_C"/>
</dbReference>
<dbReference type="InterPro" id="IPR001453">
    <property type="entry name" value="MoaB/Mog_dom"/>
</dbReference>
<protein>
    <recommendedName>
        <fullName evidence="1">CinA-like protein</fullName>
    </recommendedName>
</protein>
<dbReference type="InterPro" id="IPR008135">
    <property type="entry name" value="Competence-induced_CinA"/>
</dbReference>
<comment type="similarity">
    <text evidence="1">Belongs to the CinA family.</text>
</comment>
<dbReference type="Proteomes" id="UP001069090">
    <property type="component" value="Unassembled WGS sequence"/>
</dbReference>